<dbReference type="InterPro" id="IPR002781">
    <property type="entry name" value="TM_pro_TauE-like"/>
</dbReference>
<dbReference type="PATRIC" id="fig|727.530.peg.1657"/>
<accession>A0A0D0IMU7</accession>
<dbReference type="PANTHER" id="PTHR43483">
    <property type="entry name" value="MEMBRANE TRANSPORTER PROTEIN HI_0806-RELATED"/>
    <property type="match status" value="1"/>
</dbReference>
<comment type="caution">
    <text evidence="7">The sequence shown here is derived from an EMBL/GenBank/DDBJ whole genome shotgun (WGS) entry which is preliminary data.</text>
</comment>
<feature type="transmembrane region" description="Helical" evidence="6">
    <location>
        <begin position="142"/>
        <end position="166"/>
    </location>
</feature>
<evidence type="ECO:0000256" key="6">
    <source>
        <dbReference type="RuleBase" id="RU363041"/>
    </source>
</evidence>
<feature type="transmembrane region" description="Helical" evidence="6">
    <location>
        <begin position="210"/>
        <end position="229"/>
    </location>
</feature>
<evidence type="ECO:0000313" key="7">
    <source>
        <dbReference type="EMBL" id="KIS34649.1"/>
    </source>
</evidence>
<dbReference type="KEGG" id="hic:NTHIC486_00168"/>
<dbReference type="Pfam" id="PF01925">
    <property type="entry name" value="TauE"/>
    <property type="match status" value="1"/>
</dbReference>
<keyword evidence="5 6" id="KW-0472">Membrane</keyword>
<feature type="transmembrane region" description="Helical" evidence="6">
    <location>
        <begin position="97"/>
        <end position="121"/>
    </location>
</feature>
<keyword evidence="3 6" id="KW-0812">Transmembrane</keyword>
<keyword evidence="4 6" id="KW-1133">Transmembrane helix</keyword>
<feature type="transmembrane region" description="Helical" evidence="6">
    <location>
        <begin position="7"/>
        <end position="32"/>
    </location>
</feature>
<dbReference type="GO" id="GO:0005886">
    <property type="term" value="C:plasma membrane"/>
    <property type="evidence" value="ECO:0007669"/>
    <property type="project" value="UniProtKB-SubCell"/>
</dbReference>
<feature type="transmembrane region" description="Helical" evidence="6">
    <location>
        <begin position="44"/>
        <end position="66"/>
    </location>
</feature>
<comment type="subcellular location">
    <subcellularLocation>
        <location evidence="6">Cell membrane</location>
        <topology evidence="6">Multi-pass membrane protein</topology>
    </subcellularLocation>
    <subcellularLocation>
        <location evidence="1">Membrane</location>
        <topology evidence="1">Multi-pass membrane protein</topology>
    </subcellularLocation>
</comment>
<proteinExistence type="inferred from homology"/>
<sequence>MAFSTIFILLICGICTNMVSAIFGIGGGVLMVPILRTLFPELPIQVISATSLTIVMCTALINLLFFYKQKIKIDYINMILWSIAMVIGVQIGFELSFYFSTAIISLIFTVSLSALAIKTFLNRSRIQIEVFNMSPIERAKGSISFCGGGLIAGITGIGGGSILAPLVGQLKGVKTQQIAVYTNYMMIIGGIGNLYGYLTRAFPYDISLSGQLGYVNFFVVGVVTLGSFGMSFFSMKLRGLMNPALTRKLLAIILFCIAAYMCILEFVFH</sequence>
<feature type="transmembrane region" description="Helical" evidence="6">
    <location>
        <begin position="249"/>
        <end position="268"/>
    </location>
</feature>
<evidence type="ECO:0000256" key="5">
    <source>
        <dbReference type="ARBA" id="ARBA00023136"/>
    </source>
</evidence>
<evidence type="ECO:0000256" key="3">
    <source>
        <dbReference type="ARBA" id="ARBA00022692"/>
    </source>
</evidence>
<evidence type="ECO:0000256" key="4">
    <source>
        <dbReference type="ARBA" id="ARBA00022989"/>
    </source>
</evidence>
<evidence type="ECO:0000256" key="1">
    <source>
        <dbReference type="ARBA" id="ARBA00004141"/>
    </source>
</evidence>
<gene>
    <name evidence="7" type="ORF">NTHI1209_00251</name>
</gene>
<comment type="similarity">
    <text evidence="2 6">Belongs to the 4-toluene sulfonate uptake permease (TSUP) (TC 2.A.102) family.</text>
</comment>
<organism evidence="7 8">
    <name type="scientific">Haemophilus influenzae</name>
    <dbReference type="NCBI Taxonomy" id="727"/>
    <lineage>
        <taxon>Bacteria</taxon>
        <taxon>Pseudomonadati</taxon>
        <taxon>Pseudomonadota</taxon>
        <taxon>Gammaproteobacteria</taxon>
        <taxon>Pasteurellales</taxon>
        <taxon>Pasteurellaceae</taxon>
        <taxon>Haemophilus</taxon>
    </lineage>
</organism>
<dbReference type="PANTHER" id="PTHR43483:SF3">
    <property type="entry name" value="MEMBRANE TRANSPORTER PROTEIN HI_0806-RELATED"/>
    <property type="match status" value="1"/>
</dbReference>
<feature type="transmembrane region" description="Helical" evidence="6">
    <location>
        <begin position="73"/>
        <end position="91"/>
    </location>
</feature>
<dbReference type="RefSeq" id="WP_005685998.1">
    <property type="nucleotide sequence ID" value="NZ_AP018772.1"/>
</dbReference>
<evidence type="ECO:0000313" key="8">
    <source>
        <dbReference type="Proteomes" id="UP000050700"/>
    </source>
</evidence>
<protein>
    <recommendedName>
        <fullName evidence="6">Probable membrane transporter protein</fullName>
    </recommendedName>
</protein>
<dbReference type="Proteomes" id="UP000050700">
    <property type="component" value="Unassembled WGS sequence"/>
</dbReference>
<name>A0A0D0IMU7_HAEIF</name>
<evidence type="ECO:0000256" key="2">
    <source>
        <dbReference type="ARBA" id="ARBA00009142"/>
    </source>
</evidence>
<dbReference type="OMA" id="LLFFHKQ"/>
<dbReference type="AlphaFoldDB" id="A0A0D0IMU7"/>
<reference evidence="7 8" key="1">
    <citation type="submission" date="2014-05" db="EMBL/GenBank/DDBJ databases">
        <title>Methylome analysis of the phasevarions of Haemophilus influenzae.</title>
        <authorList>
            <person name="Atack J.M."/>
            <person name="Fox K.L."/>
            <person name="Power P.M."/>
            <person name="Clark T."/>
            <person name="Jurcisek J."/>
            <person name="Korlach J."/>
            <person name="Bakaletz L.O."/>
            <person name="Jennings M.P."/>
        </authorList>
    </citation>
    <scope>NUCLEOTIDE SEQUENCE [LARGE SCALE GENOMIC DNA]</scope>
    <source>
        <strain evidence="7 8">1209</strain>
    </source>
</reference>
<feature type="transmembrane region" description="Helical" evidence="6">
    <location>
        <begin position="178"/>
        <end position="198"/>
    </location>
</feature>
<keyword evidence="6" id="KW-1003">Cell membrane</keyword>
<dbReference type="EMBL" id="JMQP01000002">
    <property type="protein sequence ID" value="KIS34649.1"/>
    <property type="molecule type" value="Genomic_DNA"/>
</dbReference>